<proteinExistence type="predicted"/>
<dbReference type="InterPro" id="IPR019639">
    <property type="entry name" value="DUF2505"/>
</dbReference>
<reference evidence="1" key="1">
    <citation type="submission" date="2020-05" db="EMBL/GenBank/DDBJ databases">
        <authorList>
            <person name="Chiriac C."/>
            <person name="Salcher M."/>
            <person name="Ghai R."/>
            <person name="Kavagutti S V."/>
        </authorList>
    </citation>
    <scope>NUCLEOTIDE SEQUENCE</scope>
</reference>
<protein>
    <submittedName>
        <fullName evidence="1">Unannotated protein</fullName>
    </submittedName>
</protein>
<sequence>MALNLSDKFISPYKIDEIIHALRNTDFHLERAKSKNLKKIDFEKTNQNQLQISRQIDFDIPVSAQKFVSNPISLVELWTFESNQKIAIKVSIPNIQTEVEASMALKSEDNKTSILVETVVVSKIFLMSSFAEEFVSKYWKKSLQKDFEILNDWIKS</sequence>
<accession>A0A6J6EMG2</accession>
<evidence type="ECO:0000313" key="1">
    <source>
        <dbReference type="EMBL" id="CAB4576545.1"/>
    </source>
</evidence>
<dbReference type="EMBL" id="CAEZTU010000018">
    <property type="protein sequence ID" value="CAB4576545.1"/>
    <property type="molecule type" value="Genomic_DNA"/>
</dbReference>
<dbReference type="AlphaFoldDB" id="A0A6J6EMG2"/>
<name>A0A6J6EMG2_9ZZZZ</name>
<dbReference type="Pfam" id="PF10698">
    <property type="entry name" value="DUF2505"/>
    <property type="match status" value="1"/>
</dbReference>
<gene>
    <name evidence="1" type="ORF">UFOPK1740_00604</name>
</gene>
<organism evidence="1">
    <name type="scientific">freshwater metagenome</name>
    <dbReference type="NCBI Taxonomy" id="449393"/>
    <lineage>
        <taxon>unclassified sequences</taxon>
        <taxon>metagenomes</taxon>
        <taxon>ecological metagenomes</taxon>
    </lineage>
</organism>